<dbReference type="PANTHER" id="PTHR21432">
    <property type="entry name" value="ACETYL-COA HYDROLASE-RELATED"/>
    <property type="match status" value="1"/>
</dbReference>
<sequence>MDLTTLLSELPDDPRVVVTGNHATPWHALGLLDEAMQAAGRTYRLWALNGQRGLPDHEGVVLETCFVGAGQRRSPRLHYVPARLSLVPTVLKTTLVPDLVLLHTTRPRHGRVSLGVEVNVLPAAIEACRAGGGKVVVQVNENIPWTTGDALVDLDVVDLVIEADDAVPLAPEIALDAGSRLIGGLVADRVSDGSTLQAGIGAVPDAALRGLTDRRGLRVWTEMFSDSVLALEKAGALDPDVPVQASFLFGSAELLDWVDDNPRIHMIRTETSNDPGLIARNSRMVGVNTALQVDLFGQANASRLNARIHSGFGGQTDFIVGALHSPGGQALLALKSWHPKADVSTIVPLVDEPVTSFQVSAVITEHGVAEVFGRSQGEQARNLIAHAAHPQVRDELTEEAIALGLLPAGSAIPT</sequence>
<dbReference type="Pfam" id="PF02550">
    <property type="entry name" value="AcetylCoA_hydro"/>
    <property type="match status" value="1"/>
</dbReference>
<dbReference type="SUPFAM" id="SSF100950">
    <property type="entry name" value="NagB/RpiA/CoA transferase-like"/>
    <property type="match status" value="2"/>
</dbReference>
<evidence type="ECO:0000256" key="2">
    <source>
        <dbReference type="ARBA" id="ARBA00022679"/>
    </source>
</evidence>
<dbReference type="InterPro" id="IPR003702">
    <property type="entry name" value="ActCoA_hydro_N"/>
</dbReference>
<dbReference type="GO" id="GO:0016787">
    <property type="term" value="F:hydrolase activity"/>
    <property type="evidence" value="ECO:0007669"/>
    <property type="project" value="UniProtKB-KW"/>
</dbReference>
<comment type="caution">
    <text evidence="5">The sequence shown here is derived from an EMBL/GenBank/DDBJ whole genome shotgun (WGS) entry which is preliminary data.</text>
</comment>
<dbReference type="Gene3D" id="3.40.1080.10">
    <property type="entry name" value="Glutaconate Coenzyme A-transferase"/>
    <property type="match status" value="1"/>
</dbReference>
<dbReference type="RefSeq" id="WP_250828234.1">
    <property type="nucleotide sequence ID" value="NZ_JAMOIL010000024.1"/>
</dbReference>
<accession>A0A9X2D9S6</accession>
<dbReference type="Gene3D" id="3.40.1080.20">
    <property type="entry name" value="Acetyl-CoA hydrolase/transferase C-terminal domain"/>
    <property type="match status" value="1"/>
</dbReference>
<evidence type="ECO:0000259" key="3">
    <source>
        <dbReference type="Pfam" id="PF02550"/>
    </source>
</evidence>
<evidence type="ECO:0000313" key="5">
    <source>
        <dbReference type="EMBL" id="MCM0621912.1"/>
    </source>
</evidence>
<protein>
    <submittedName>
        <fullName evidence="5">Acetyl-CoA hydrolase</fullName>
    </submittedName>
</protein>
<dbReference type="InterPro" id="IPR046433">
    <property type="entry name" value="ActCoA_hydro"/>
</dbReference>
<dbReference type="Pfam" id="PF13336">
    <property type="entry name" value="AcetylCoA_hyd_C"/>
    <property type="match status" value="1"/>
</dbReference>
<feature type="domain" description="Acetyl-CoA hydrolase/transferase C-terminal" evidence="4">
    <location>
        <begin position="250"/>
        <end position="400"/>
    </location>
</feature>
<keyword evidence="6" id="KW-1185">Reference proteome</keyword>
<keyword evidence="5" id="KW-0378">Hydrolase</keyword>
<dbReference type="AlphaFoldDB" id="A0A9X2D9S6"/>
<comment type="similarity">
    <text evidence="1">Belongs to the acetyl-CoA hydrolase/transferase family.</text>
</comment>
<name>A0A9X2D9S6_9ACTN</name>
<dbReference type="EMBL" id="JAMOIL010000024">
    <property type="protein sequence ID" value="MCM0621912.1"/>
    <property type="molecule type" value="Genomic_DNA"/>
</dbReference>
<dbReference type="InterPro" id="IPR038460">
    <property type="entry name" value="AcetylCoA_hyd_C_sf"/>
</dbReference>
<organism evidence="5 6">
    <name type="scientific">Nocardioides bruguierae</name>
    <dbReference type="NCBI Taxonomy" id="2945102"/>
    <lineage>
        <taxon>Bacteria</taxon>
        <taxon>Bacillati</taxon>
        <taxon>Actinomycetota</taxon>
        <taxon>Actinomycetes</taxon>
        <taxon>Propionibacteriales</taxon>
        <taxon>Nocardioidaceae</taxon>
        <taxon>Nocardioides</taxon>
    </lineage>
</organism>
<reference evidence="5" key="1">
    <citation type="submission" date="2022-05" db="EMBL/GenBank/DDBJ databases">
        <authorList>
            <person name="Tuo L."/>
        </authorList>
    </citation>
    <scope>NUCLEOTIDE SEQUENCE</scope>
    <source>
        <strain evidence="5">BSK12Z-4</strain>
    </source>
</reference>
<evidence type="ECO:0000259" key="4">
    <source>
        <dbReference type="Pfam" id="PF13336"/>
    </source>
</evidence>
<dbReference type="InterPro" id="IPR037171">
    <property type="entry name" value="NagB/RpiA_transferase-like"/>
</dbReference>
<dbReference type="InterPro" id="IPR026888">
    <property type="entry name" value="AcetylCoA_hyd_C"/>
</dbReference>
<dbReference type="PANTHER" id="PTHR21432:SF20">
    <property type="entry name" value="ACETYL-COA HYDROLASE"/>
    <property type="match status" value="1"/>
</dbReference>
<dbReference type="GO" id="GO:0006083">
    <property type="term" value="P:acetate metabolic process"/>
    <property type="evidence" value="ECO:0007669"/>
    <property type="project" value="InterPro"/>
</dbReference>
<feature type="domain" description="Acetyl-CoA hydrolase/transferase N-terminal" evidence="3">
    <location>
        <begin position="73"/>
        <end position="168"/>
    </location>
</feature>
<proteinExistence type="inferred from homology"/>
<evidence type="ECO:0000313" key="6">
    <source>
        <dbReference type="Proteomes" id="UP001139485"/>
    </source>
</evidence>
<dbReference type="Gene3D" id="3.30.750.70">
    <property type="entry name" value="4-hydroxybutyrate coenzyme like domains"/>
    <property type="match status" value="1"/>
</dbReference>
<keyword evidence="2" id="KW-0808">Transferase</keyword>
<evidence type="ECO:0000256" key="1">
    <source>
        <dbReference type="ARBA" id="ARBA00009632"/>
    </source>
</evidence>
<dbReference type="GO" id="GO:0008775">
    <property type="term" value="F:acetate CoA-transferase activity"/>
    <property type="evidence" value="ECO:0007669"/>
    <property type="project" value="InterPro"/>
</dbReference>
<dbReference type="Proteomes" id="UP001139485">
    <property type="component" value="Unassembled WGS sequence"/>
</dbReference>
<gene>
    <name evidence="5" type="ORF">M8330_16600</name>
</gene>